<evidence type="ECO:0000256" key="6">
    <source>
        <dbReference type="ARBA" id="ARBA00022989"/>
    </source>
</evidence>
<keyword evidence="8" id="KW-0129">CBS domain</keyword>
<evidence type="ECO:0000256" key="8">
    <source>
        <dbReference type="PROSITE-ProRule" id="PRU00703"/>
    </source>
</evidence>
<dbReference type="InterPro" id="IPR006667">
    <property type="entry name" value="SLC41_membr_dom"/>
</dbReference>
<evidence type="ECO:0000259" key="10">
    <source>
        <dbReference type="PROSITE" id="PS51371"/>
    </source>
</evidence>
<comment type="subcellular location">
    <subcellularLocation>
        <location evidence="9">Cell membrane</location>
        <topology evidence="9">Multi-pass membrane protein</topology>
    </subcellularLocation>
    <subcellularLocation>
        <location evidence="1">Membrane</location>
        <topology evidence="1">Multi-pass membrane protein</topology>
    </subcellularLocation>
</comment>
<dbReference type="Pfam" id="PF00571">
    <property type="entry name" value="CBS"/>
    <property type="match status" value="2"/>
</dbReference>
<evidence type="ECO:0000256" key="2">
    <source>
        <dbReference type="ARBA" id="ARBA00009749"/>
    </source>
</evidence>
<protein>
    <recommendedName>
        <fullName evidence="9">Magnesium transporter MgtE</fullName>
    </recommendedName>
</protein>
<accession>A0ABS8YAN8</accession>
<name>A0ABS8YAN8_9BACL</name>
<feature type="transmembrane region" description="Helical" evidence="9">
    <location>
        <begin position="267"/>
        <end position="293"/>
    </location>
</feature>
<dbReference type="InterPro" id="IPR006669">
    <property type="entry name" value="MgtE_transporter"/>
</dbReference>
<sequence>MVLAPVVIGNYKEDSAGKLMKTQFLAIHETFTVEEAIAYYRKHGKNMTNIYYIYITDHKGLLKGVISVRELLTAEDHTRVQDIMIKQVVSVTADVDQEAVAKIFEEKDLVSIPVLHQSQLVGLIDVDDILDVVRKEATEDFHKMAPVTSFAQNLKTASIYTLYKKRIPWLIILVFMNIFSGAGIASFEDLIATNVALVFFLPLLIDSGGNAGSQASTLMIRSMAVGDIKLRDWFKLFTKEVSIAFFLGITMALAVASIGWFRGGIDIAVIVALTMAVIVMVGSLIGMSLPFIFSKLKLDPATASAPLITSIADICGVLIYFSIASAYLNL</sequence>
<keyword evidence="7 9" id="KW-0472">Membrane</keyword>
<evidence type="ECO:0000313" key="11">
    <source>
        <dbReference type="EMBL" id="MCE5169001.1"/>
    </source>
</evidence>
<evidence type="ECO:0000256" key="4">
    <source>
        <dbReference type="ARBA" id="ARBA00022692"/>
    </source>
</evidence>
<dbReference type="PANTHER" id="PTHR41394:SF8">
    <property type="entry name" value="MAGNESIUM TRANSPORTER MGTE"/>
    <property type="match status" value="1"/>
</dbReference>
<dbReference type="InterPro" id="IPR036739">
    <property type="entry name" value="SLC41_membr_dom_sf"/>
</dbReference>
<evidence type="ECO:0000256" key="9">
    <source>
        <dbReference type="RuleBase" id="RU362011"/>
    </source>
</evidence>
<gene>
    <name evidence="11" type="primary">mgtE</name>
    <name evidence="11" type="ORF">LQV63_06720</name>
</gene>
<feature type="transmembrane region" description="Helical" evidence="9">
    <location>
        <begin position="241"/>
        <end position="261"/>
    </location>
</feature>
<evidence type="ECO:0000313" key="12">
    <source>
        <dbReference type="Proteomes" id="UP001199916"/>
    </source>
</evidence>
<dbReference type="InterPro" id="IPR046342">
    <property type="entry name" value="CBS_dom_sf"/>
</dbReference>
<evidence type="ECO:0000256" key="5">
    <source>
        <dbReference type="ARBA" id="ARBA00022842"/>
    </source>
</evidence>
<comment type="function">
    <text evidence="9">Acts as a magnesium transporter.</text>
</comment>
<evidence type="ECO:0000256" key="3">
    <source>
        <dbReference type="ARBA" id="ARBA00022448"/>
    </source>
</evidence>
<dbReference type="Gene3D" id="3.10.580.10">
    <property type="entry name" value="CBS-domain"/>
    <property type="match status" value="1"/>
</dbReference>
<dbReference type="Gene3D" id="1.10.357.20">
    <property type="entry name" value="SLC41 divalent cation transporters, integral membrane domain"/>
    <property type="match status" value="1"/>
</dbReference>
<dbReference type="PROSITE" id="PS51371">
    <property type="entry name" value="CBS"/>
    <property type="match status" value="2"/>
</dbReference>
<feature type="transmembrane region" description="Helical" evidence="9">
    <location>
        <begin position="305"/>
        <end position="328"/>
    </location>
</feature>
<dbReference type="RefSeq" id="WP_233696111.1">
    <property type="nucleotide sequence ID" value="NZ_JAJNBZ010000003.1"/>
</dbReference>
<reference evidence="11 12" key="1">
    <citation type="submission" date="2021-11" db="EMBL/GenBank/DDBJ databases">
        <title>Draft genome sequence of Paenibacillus profundus YoMME, a new Gram-positive bacteria with exoelectrogenic properties.</title>
        <authorList>
            <person name="Hubenova Y."/>
            <person name="Hubenova E."/>
            <person name="Manasiev Y."/>
            <person name="Peykov S."/>
            <person name="Mitov M."/>
        </authorList>
    </citation>
    <scope>NUCLEOTIDE SEQUENCE [LARGE SCALE GENOMIC DNA]</scope>
    <source>
        <strain evidence="11 12">YoMME</strain>
    </source>
</reference>
<keyword evidence="4 9" id="KW-0812">Transmembrane</keyword>
<dbReference type="SUPFAM" id="SSF161093">
    <property type="entry name" value="MgtE membrane domain-like"/>
    <property type="match status" value="1"/>
</dbReference>
<dbReference type="PANTHER" id="PTHR41394">
    <property type="entry name" value="MAGNESIUM TRANSPORTER MGTE"/>
    <property type="match status" value="1"/>
</dbReference>
<dbReference type="Proteomes" id="UP001199916">
    <property type="component" value="Unassembled WGS sequence"/>
</dbReference>
<dbReference type="EMBL" id="JAJNBZ010000003">
    <property type="protein sequence ID" value="MCE5169001.1"/>
    <property type="molecule type" value="Genomic_DNA"/>
</dbReference>
<comment type="caution">
    <text evidence="9">Lacks conserved residue(s) required for the propagation of feature annotation.</text>
</comment>
<keyword evidence="9" id="KW-1003">Cell membrane</keyword>
<dbReference type="CDD" id="cd04606">
    <property type="entry name" value="CBS_pair_Mg_transporter"/>
    <property type="match status" value="1"/>
</dbReference>
<dbReference type="NCBIfam" id="TIGR00400">
    <property type="entry name" value="mgtE"/>
    <property type="match status" value="1"/>
</dbReference>
<comment type="caution">
    <text evidence="11">The sequence shown here is derived from an EMBL/GenBank/DDBJ whole genome shotgun (WGS) entry which is preliminary data.</text>
</comment>
<dbReference type="SMART" id="SM00116">
    <property type="entry name" value="CBS"/>
    <property type="match status" value="2"/>
</dbReference>
<keyword evidence="12" id="KW-1185">Reference proteome</keyword>
<proteinExistence type="inferred from homology"/>
<keyword evidence="5 9" id="KW-0460">Magnesium</keyword>
<feature type="transmembrane region" description="Helical" evidence="9">
    <location>
        <begin position="167"/>
        <end position="187"/>
    </location>
</feature>
<keyword evidence="9" id="KW-0479">Metal-binding</keyword>
<feature type="domain" description="CBS" evidence="10">
    <location>
        <begin position="20"/>
        <end position="83"/>
    </location>
</feature>
<evidence type="ECO:0000256" key="1">
    <source>
        <dbReference type="ARBA" id="ARBA00004141"/>
    </source>
</evidence>
<evidence type="ECO:0000256" key="7">
    <source>
        <dbReference type="ARBA" id="ARBA00023136"/>
    </source>
</evidence>
<comment type="subunit">
    <text evidence="9">Homodimer.</text>
</comment>
<dbReference type="InterPro" id="IPR000644">
    <property type="entry name" value="CBS_dom"/>
</dbReference>
<organism evidence="11 12">
    <name type="scientific">Paenibacillus profundus</name>
    <dbReference type="NCBI Taxonomy" id="1173085"/>
    <lineage>
        <taxon>Bacteria</taxon>
        <taxon>Bacillati</taxon>
        <taxon>Bacillota</taxon>
        <taxon>Bacilli</taxon>
        <taxon>Bacillales</taxon>
        <taxon>Paenibacillaceae</taxon>
        <taxon>Paenibacillus</taxon>
    </lineage>
</organism>
<dbReference type="SUPFAM" id="SSF54631">
    <property type="entry name" value="CBS-domain pair"/>
    <property type="match status" value="1"/>
</dbReference>
<feature type="domain" description="CBS" evidence="10">
    <location>
        <begin position="84"/>
        <end position="139"/>
    </location>
</feature>
<comment type="similarity">
    <text evidence="2 9">Belongs to the SLC41A transporter family.</text>
</comment>
<keyword evidence="3 9" id="KW-0813">Transport</keyword>
<keyword evidence="6 9" id="KW-1133">Transmembrane helix</keyword>
<dbReference type="Pfam" id="PF01769">
    <property type="entry name" value="MgtE"/>
    <property type="match status" value="1"/>
</dbReference>